<proteinExistence type="inferred from homology"/>
<dbReference type="GO" id="GO:0006207">
    <property type="term" value="P:'de novo' pyrimidine nucleobase biosynthetic process"/>
    <property type="evidence" value="ECO:0007669"/>
    <property type="project" value="InterPro"/>
</dbReference>
<dbReference type="Gene3D" id="2.30.26.10">
    <property type="entry name" value="Dihydroorotate Dehydrogenase A, chain A, domain 2"/>
    <property type="match status" value="1"/>
</dbReference>
<sequence>MDYTTKIANTTFDHLFINAAGVYCQTAEQLDQIQEAEAVAAVMTKSATAELRLGNQEPRYAAFPDQHNTINSMGLPNLGLDYYLNYVLKSHLKRPTIFSVVGLSQTEIVANLKKLQASNYTGLAELNLSCPNVPGEPQIAYDFQTTDEILKQVFAFYDKPLGIKLPPYFDLAHFDQIAKILNRYPLAYVNSINSVGNGLVIDPKTDKVVMRPKDGFGGLGGAQIKATALANVRALRLRLRPEIKMIGTGGVTCGRDVFDHLLCGADLVSVGSQLAIEGPTVFARLEKELEAIFTEKQITSLDQVRGKLKIF</sequence>
<evidence type="ECO:0000313" key="14">
    <source>
        <dbReference type="EMBL" id="MDN6900244.1"/>
    </source>
</evidence>
<dbReference type="InterPro" id="IPR001295">
    <property type="entry name" value="Dihydroorotate_DH_CS"/>
</dbReference>
<evidence type="ECO:0000259" key="13">
    <source>
        <dbReference type="Pfam" id="PF01180"/>
    </source>
</evidence>
<comment type="subunit">
    <text evidence="6">Homodimer.</text>
</comment>
<comment type="similarity">
    <text evidence="5">Belongs to the dihydroorotate dehydrogenase family. Type 1 subfamily.</text>
</comment>
<dbReference type="InterPro" id="IPR050074">
    <property type="entry name" value="DHO_dehydrogenase"/>
</dbReference>
<dbReference type="EC" id="1.3.98.1" evidence="7"/>
<dbReference type="GO" id="GO:0006222">
    <property type="term" value="P:UMP biosynthetic process"/>
    <property type="evidence" value="ECO:0007669"/>
    <property type="project" value="InterPro"/>
</dbReference>
<dbReference type="Pfam" id="PF01180">
    <property type="entry name" value="DHO_dh"/>
    <property type="match status" value="1"/>
</dbReference>
<evidence type="ECO:0000256" key="8">
    <source>
        <dbReference type="ARBA" id="ARBA00022490"/>
    </source>
</evidence>
<evidence type="ECO:0000256" key="12">
    <source>
        <dbReference type="ARBA" id="ARBA00023002"/>
    </source>
</evidence>
<dbReference type="EMBL" id="SDWY01000002">
    <property type="protein sequence ID" value="MDN6900244.1"/>
    <property type="molecule type" value="Genomic_DNA"/>
</dbReference>
<dbReference type="AlphaFoldDB" id="A0AAJ1VNI4"/>
<dbReference type="SUPFAM" id="SSF51395">
    <property type="entry name" value="FMN-linked oxidoreductases"/>
    <property type="match status" value="1"/>
</dbReference>
<accession>A0AAJ1VNI4</accession>
<dbReference type="Proteomes" id="UP001167919">
    <property type="component" value="Unassembled WGS sequence"/>
</dbReference>
<dbReference type="NCBIfam" id="NF002702">
    <property type="entry name" value="PRK02506.1"/>
    <property type="match status" value="1"/>
</dbReference>
<dbReference type="PIRSF" id="PIRSF000164">
    <property type="entry name" value="DHO_oxidase"/>
    <property type="match status" value="1"/>
</dbReference>
<comment type="caution">
    <text evidence="14">The sequence shown here is derived from an EMBL/GenBank/DDBJ whole genome shotgun (WGS) entry which is preliminary data.</text>
</comment>
<dbReference type="RefSeq" id="WP_301711118.1">
    <property type="nucleotide sequence ID" value="NZ_SDWY01000002.1"/>
</dbReference>
<organism evidence="14 15">
    <name type="scientific">Oenococcus sicerae</name>
    <dbReference type="NCBI Taxonomy" id="2203724"/>
    <lineage>
        <taxon>Bacteria</taxon>
        <taxon>Bacillati</taxon>
        <taxon>Bacillota</taxon>
        <taxon>Bacilli</taxon>
        <taxon>Lactobacillales</taxon>
        <taxon>Lactobacillaceae</taxon>
        <taxon>Oenococcus</taxon>
    </lineage>
</organism>
<keyword evidence="11" id="KW-0665">Pyrimidine biosynthesis</keyword>
<dbReference type="InterPro" id="IPR033886">
    <property type="entry name" value="DHOD_1A"/>
</dbReference>
<keyword evidence="8" id="KW-0963">Cytoplasm</keyword>
<comment type="pathway">
    <text evidence="4">Pyrimidine metabolism; UMP biosynthesis via de novo pathway.</text>
</comment>
<dbReference type="CDD" id="cd04741">
    <property type="entry name" value="DHOD_1A_like"/>
    <property type="match status" value="1"/>
</dbReference>
<evidence type="ECO:0000256" key="6">
    <source>
        <dbReference type="ARBA" id="ARBA00011738"/>
    </source>
</evidence>
<dbReference type="Gene3D" id="3.20.20.70">
    <property type="entry name" value="Aldolase class I"/>
    <property type="match status" value="1"/>
</dbReference>
<evidence type="ECO:0000256" key="11">
    <source>
        <dbReference type="ARBA" id="ARBA00022975"/>
    </source>
</evidence>
<comment type="subcellular location">
    <subcellularLocation>
        <location evidence="3">Cytoplasm</location>
    </subcellularLocation>
</comment>
<dbReference type="PANTHER" id="PTHR48109:SF1">
    <property type="entry name" value="DIHYDROOROTATE DEHYDROGENASE (FUMARATE)"/>
    <property type="match status" value="1"/>
</dbReference>
<keyword evidence="9" id="KW-0285">Flavoprotein</keyword>
<keyword evidence="10" id="KW-0288">FMN</keyword>
<evidence type="ECO:0000256" key="9">
    <source>
        <dbReference type="ARBA" id="ARBA00022630"/>
    </source>
</evidence>
<evidence type="ECO:0000256" key="7">
    <source>
        <dbReference type="ARBA" id="ARBA00011911"/>
    </source>
</evidence>
<evidence type="ECO:0000256" key="1">
    <source>
        <dbReference type="ARBA" id="ARBA00001694"/>
    </source>
</evidence>
<dbReference type="InterPro" id="IPR005720">
    <property type="entry name" value="Dihydroorotate_DH_cat"/>
</dbReference>
<dbReference type="PANTHER" id="PTHR48109">
    <property type="entry name" value="DIHYDROOROTATE DEHYDROGENASE (QUINONE), MITOCHONDRIAL-RELATED"/>
    <property type="match status" value="1"/>
</dbReference>
<dbReference type="InterPro" id="IPR013785">
    <property type="entry name" value="Aldolase_TIM"/>
</dbReference>
<comment type="cofactor">
    <cofactor evidence="2">
        <name>FMN</name>
        <dbReference type="ChEBI" id="CHEBI:58210"/>
    </cofactor>
</comment>
<evidence type="ECO:0000256" key="3">
    <source>
        <dbReference type="ARBA" id="ARBA00004496"/>
    </source>
</evidence>
<evidence type="ECO:0000256" key="5">
    <source>
        <dbReference type="ARBA" id="ARBA00008008"/>
    </source>
</evidence>
<dbReference type="InterPro" id="IPR023359">
    <property type="entry name" value="Dihydro_DH_chainA_dom2"/>
</dbReference>
<evidence type="ECO:0000256" key="4">
    <source>
        <dbReference type="ARBA" id="ARBA00004725"/>
    </source>
</evidence>
<dbReference type="PROSITE" id="PS00911">
    <property type="entry name" value="DHODEHASE_1"/>
    <property type="match status" value="1"/>
</dbReference>
<name>A0AAJ1VNI4_9LACO</name>
<comment type="catalytic activity">
    <reaction evidence="1">
        <text>(S)-dihydroorotate + fumarate = orotate + succinate</text>
        <dbReference type="Rhea" id="RHEA:30059"/>
        <dbReference type="ChEBI" id="CHEBI:29806"/>
        <dbReference type="ChEBI" id="CHEBI:30031"/>
        <dbReference type="ChEBI" id="CHEBI:30839"/>
        <dbReference type="ChEBI" id="CHEBI:30864"/>
        <dbReference type="EC" id="1.3.98.1"/>
    </reaction>
</comment>
<dbReference type="InterPro" id="IPR012135">
    <property type="entry name" value="Dihydroorotate_DH_1_2"/>
</dbReference>
<evidence type="ECO:0000256" key="2">
    <source>
        <dbReference type="ARBA" id="ARBA00001917"/>
    </source>
</evidence>
<evidence type="ECO:0000313" key="15">
    <source>
        <dbReference type="Proteomes" id="UP001167919"/>
    </source>
</evidence>
<evidence type="ECO:0000256" key="10">
    <source>
        <dbReference type="ARBA" id="ARBA00022643"/>
    </source>
</evidence>
<protein>
    <recommendedName>
        <fullName evidence="7">dihydroorotate oxidase (fumarate)</fullName>
        <ecNumber evidence="7">1.3.98.1</ecNumber>
    </recommendedName>
</protein>
<feature type="domain" description="Dihydroorotate dehydrogenase catalytic" evidence="13">
    <location>
        <begin position="4"/>
        <end position="292"/>
    </location>
</feature>
<gene>
    <name evidence="14" type="ORF">EVC35_04385</name>
</gene>
<keyword evidence="12 14" id="KW-0560">Oxidoreductase</keyword>
<dbReference type="GO" id="GO:0005737">
    <property type="term" value="C:cytoplasm"/>
    <property type="evidence" value="ECO:0007669"/>
    <property type="project" value="UniProtKB-SubCell"/>
</dbReference>
<dbReference type="GO" id="GO:1990663">
    <property type="term" value="F:dihydroorotate dehydrogenase (fumarate) activity"/>
    <property type="evidence" value="ECO:0007669"/>
    <property type="project" value="UniProtKB-EC"/>
</dbReference>
<reference evidence="14" key="1">
    <citation type="submission" date="2019-01" db="EMBL/GenBank/DDBJ databases">
        <title>Oenococcus sicerae UCMA17102.</title>
        <authorList>
            <person name="Cousin F.J."/>
            <person name="Le Guellec R."/>
            <person name="Cretenet M."/>
        </authorList>
    </citation>
    <scope>NUCLEOTIDE SEQUENCE</scope>
    <source>
        <strain evidence="14">UCMA17102</strain>
    </source>
</reference>